<feature type="transmembrane region" description="Helical" evidence="10">
    <location>
        <begin position="279"/>
        <end position="299"/>
    </location>
</feature>
<dbReference type="UniPathway" id="UPA00219"/>
<keyword evidence="10 11" id="KW-0961">Cell wall biogenesis/degradation</keyword>
<dbReference type="OrthoDB" id="9816572at2"/>
<evidence type="ECO:0000256" key="11">
    <source>
        <dbReference type="PIRNR" id="PIRNR002869"/>
    </source>
</evidence>
<comment type="caution">
    <text evidence="12">The sequence shown here is derived from an EMBL/GenBank/DDBJ whole genome shotgun (WGS) entry which is preliminary data.</text>
</comment>
<dbReference type="NCBIfam" id="TIGR01695">
    <property type="entry name" value="murJ_mviN"/>
    <property type="match status" value="1"/>
</dbReference>
<dbReference type="PANTHER" id="PTHR47019:SF1">
    <property type="entry name" value="LIPID II FLIPPASE MURJ"/>
    <property type="match status" value="1"/>
</dbReference>
<accession>M2U6R5</accession>
<dbReference type="HAMAP" id="MF_02078">
    <property type="entry name" value="MurJ_MviN"/>
    <property type="match status" value="1"/>
</dbReference>
<dbReference type="GO" id="GO:0015648">
    <property type="term" value="F:lipid-linked peptidoglycan transporter activity"/>
    <property type="evidence" value="ECO:0007669"/>
    <property type="project" value="UniProtKB-UniRule"/>
</dbReference>
<feature type="transmembrane region" description="Helical" evidence="10">
    <location>
        <begin position="130"/>
        <end position="149"/>
    </location>
</feature>
<feature type="transmembrane region" description="Helical" evidence="10">
    <location>
        <begin position="161"/>
        <end position="181"/>
    </location>
</feature>
<dbReference type="GO" id="GO:0071555">
    <property type="term" value="P:cell wall organization"/>
    <property type="evidence" value="ECO:0007669"/>
    <property type="project" value="UniProtKB-UniRule"/>
</dbReference>
<evidence type="ECO:0000313" key="12">
    <source>
        <dbReference type="EMBL" id="EMD83688.1"/>
    </source>
</evidence>
<keyword evidence="5 10" id="KW-0573">Peptidoglycan synthesis</keyword>
<dbReference type="AlphaFoldDB" id="M2U6R5"/>
<evidence type="ECO:0000256" key="5">
    <source>
        <dbReference type="ARBA" id="ARBA00022984"/>
    </source>
</evidence>
<feature type="transmembrane region" description="Helical" evidence="10">
    <location>
        <begin position="193"/>
        <end position="213"/>
    </location>
</feature>
<evidence type="ECO:0000313" key="13">
    <source>
        <dbReference type="Proteomes" id="UP000011717"/>
    </source>
</evidence>
<keyword evidence="3 10" id="KW-0812">Transmembrane</keyword>
<dbReference type="InterPro" id="IPR004268">
    <property type="entry name" value="MurJ"/>
</dbReference>
<dbReference type="PANTHER" id="PTHR47019">
    <property type="entry name" value="LIPID II FLIPPASE MURJ"/>
    <property type="match status" value="1"/>
</dbReference>
<dbReference type="Pfam" id="PF03023">
    <property type="entry name" value="MurJ"/>
    <property type="match status" value="1"/>
</dbReference>
<comment type="subcellular location">
    <subcellularLocation>
        <location evidence="10">Cell inner membrane</location>
        <topology evidence="10">Multi-pass membrane protein</topology>
    </subcellularLocation>
    <subcellularLocation>
        <location evidence="1">Cell membrane</location>
        <topology evidence="1">Multi-pass membrane protein</topology>
    </subcellularLocation>
</comment>
<comment type="function">
    <text evidence="8 10 11">Involved in peptidoglycan biosynthesis. Transports lipid-linked peptidoglycan precursors from the inner to the outer leaflet of the cytoplasmic membrane.</text>
</comment>
<evidence type="ECO:0000256" key="6">
    <source>
        <dbReference type="ARBA" id="ARBA00022989"/>
    </source>
</evidence>
<feature type="transmembrane region" description="Helical" evidence="10">
    <location>
        <begin position="454"/>
        <end position="472"/>
    </location>
</feature>
<dbReference type="GO" id="GO:0009252">
    <property type="term" value="P:peptidoglycan biosynthetic process"/>
    <property type="evidence" value="ECO:0007669"/>
    <property type="project" value="UniProtKB-UniRule"/>
</dbReference>
<evidence type="ECO:0000256" key="9">
    <source>
        <dbReference type="ARBA" id="ARBA00061532"/>
    </source>
</evidence>
<dbReference type="InterPro" id="IPR051050">
    <property type="entry name" value="Lipid_II_flippase_MurJ/MviN"/>
</dbReference>
<keyword evidence="10" id="KW-0997">Cell inner membrane</keyword>
<evidence type="ECO:0000256" key="8">
    <source>
        <dbReference type="ARBA" id="ARBA00060041"/>
    </source>
</evidence>
<feature type="transmembrane region" description="Helical" evidence="10">
    <location>
        <begin position="484"/>
        <end position="504"/>
    </location>
</feature>
<gene>
    <name evidence="10" type="primary">murJ</name>
    <name evidence="12" type="ORF">C725_0660</name>
</gene>
<evidence type="ECO:0000256" key="4">
    <source>
        <dbReference type="ARBA" id="ARBA00022960"/>
    </source>
</evidence>
<feature type="transmembrane region" description="Helical" evidence="10">
    <location>
        <begin position="387"/>
        <end position="407"/>
    </location>
</feature>
<comment type="pathway">
    <text evidence="10">Cell wall biogenesis; peptidoglycan biosynthesis.</text>
</comment>
<keyword evidence="13" id="KW-1185">Reference proteome</keyword>
<sequence length="520" mass="55739">MSLVKNVGTIGGLTLVSRVFGFARDMLLSRLLGAGTGADAFFVAFKLPNIFRRLFAEGAFSAAFVPMFSTELHGEGGREAAIRFSTQVLSVFLPILFLFTAVAEIFMPWIVEAMAGAYREVPGKFELTVALSRLTFVYLLLVSLVSLLAGILNSMSRFAEAAAAPILLNICLIAAIVFFGSTDTGDNFGTARALSVAVAVAGVFQFVWLLLAVRRAGIELRLLPPRMTPQVRRLLRIILPATFGAGIYQISQLIDVFFATRLQEGAMSFLNYADRLNQLPLGVIGIALGTAILPALSRLVGRGDADGAQRLMGTALELSMLLTIPSAAGLMMCRDALTRAFFLGGRFDAADAAITADVMAGLAVGLPAYVLIKVFTPGYFARGDTKTPVYTALAALIANIALILLLIERFDIVGLVIASAAAAWLNVALLYAGLHRRGQFHLTAPSALRIGKQILAAALMAALLWWLAVPLAPHFGGNVFERVWSIAALILPGAALYFAALWALRGFDRDQIARFRRPAA</sequence>
<dbReference type="PIRSF" id="PIRSF002869">
    <property type="entry name" value="MviN"/>
    <property type="match status" value="1"/>
</dbReference>
<dbReference type="Proteomes" id="UP000011717">
    <property type="component" value="Unassembled WGS sequence"/>
</dbReference>
<keyword evidence="6 10" id="KW-1133">Transmembrane helix</keyword>
<keyword evidence="7 10" id="KW-0472">Membrane</keyword>
<evidence type="ECO:0000256" key="1">
    <source>
        <dbReference type="ARBA" id="ARBA00004651"/>
    </source>
</evidence>
<dbReference type="PRINTS" id="PR01806">
    <property type="entry name" value="VIRFACTRMVIN"/>
</dbReference>
<protein>
    <recommendedName>
        <fullName evidence="10">Probable lipid II flippase MurJ</fullName>
    </recommendedName>
</protein>
<name>M2U6R5_9SPHN</name>
<dbReference type="RefSeq" id="WP_008600135.1">
    <property type="nucleotide sequence ID" value="NZ_AMRV01000002.1"/>
</dbReference>
<dbReference type="GO" id="GO:0008360">
    <property type="term" value="P:regulation of cell shape"/>
    <property type="evidence" value="ECO:0007669"/>
    <property type="project" value="UniProtKB-UniRule"/>
</dbReference>
<dbReference type="PATRIC" id="fig|1234595.3.peg.659"/>
<evidence type="ECO:0000256" key="10">
    <source>
        <dbReference type="HAMAP-Rule" id="MF_02078"/>
    </source>
</evidence>
<feature type="transmembrane region" description="Helical" evidence="10">
    <location>
        <begin position="234"/>
        <end position="259"/>
    </location>
</feature>
<evidence type="ECO:0000256" key="3">
    <source>
        <dbReference type="ARBA" id="ARBA00022692"/>
    </source>
</evidence>
<keyword evidence="4 10" id="KW-0133">Cell shape</keyword>
<keyword evidence="10 11" id="KW-0813">Transport</keyword>
<proteinExistence type="inferred from homology"/>
<dbReference type="GO" id="GO:0005886">
    <property type="term" value="C:plasma membrane"/>
    <property type="evidence" value="ECO:0007669"/>
    <property type="project" value="UniProtKB-SubCell"/>
</dbReference>
<dbReference type="CDD" id="cd13123">
    <property type="entry name" value="MATE_MurJ_like"/>
    <property type="match status" value="1"/>
</dbReference>
<feature type="transmembrane region" description="Helical" evidence="10">
    <location>
        <begin position="88"/>
        <end position="110"/>
    </location>
</feature>
<feature type="transmembrane region" description="Helical" evidence="10">
    <location>
        <begin position="352"/>
        <end position="375"/>
    </location>
</feature>
<feature type="transmembrane region" description="Helical" evidence="10">
    <location>
        <begin position="413"/>
        <end position="434"/>
    </location>
</feature>
<feature type="transmembrane region" description="Helical" evidence="10">
    <location>
        <begin position="311"/>
        <end position="332"/>
    </location>
</feature>
<keyword evidence="2 10" id="KW-1003">Cell membrane</keyword>
<evidence type="ECO:0000256" key="2">
    <source>
        <dbReference type="ARBA" id="ARBA00022475"/>
    </source>
</evidence>
<dbReference type="EMBL" id="AMRV01000002">
    <property type="protein sequence ID" value="EMD83688.1"/>
    <property type="molecule type" value="Genomic_DNA"/>
</dbReference>
<evidence type="ECO:0000256" key="7">
    <source>
        <dbReference type="ARBA" id="ARBA00023136"/>
    </source>
</evidence>
<organism evidence="12 13">
    <name type="scientific">Pacificimonas flava</name>
    <dbReference type="NCBI Taxonomy" id="1234595"/>
    <lineage>
        <taxon>Bacteria</taxon>
        <taxon>Pseudomonadati</taxon>
        <taxon>Pseudomonadota</taxon>
        <taxon>Alphaproteobacteria</taxon>
        <taxon>Sphingomonadales</taxon>
        <taxon>Sphingosinicellaceae</taxon>
        <taxon>Pacificimonas</taxon>
    </lineage>
</organism>
<comment type="similarity">
    <text evidence="9 10 11">Belongs to the MurJ/MviN family.</text>
</comment>
<reference evidence="12 13" key="1">
    <citation type="journal article" date="2013" name="Genome Announc.">
        <title>Draft Genome Sequence of Strain JLT2015T, Belonging to the Family Sphingomonadaceae of the Alphaproteobacteria.</title>
        <authorList>
            <person name="Tang K."/>
            <person name="Liu K."/>
            <person name="Li S."/>
            <person name="Jiao N."/>
        </authorList>
    </citation>
    <scope>NUCLEOTIDE SEQUENCE [LARGE SCALE GENOMIC DNA]</scope>
    <source>
        <strain evidence="12 13">JLT2015</strain>
    </source>
</reference>
<dbReference type="GO" id="GO:0034204">
    <property type="term" value="P:lipid translocation"/>
    <property type="evidence" value="ECO:0007669"/>
    <property type="project" value="TreeGrafter"/>
</dbReference>